<dbReference type="GO" id="GO:0008270">
    <property type="term" value="F:zinc ion binding"/>
    <property type="evidence" value="ECO:0007669"/>
    <property type="project" value="UniProtKB-KW"/>
</dbReference>
<accession>A0A811MGB0</accession>
<feature type="domain" description="TF-B3" evidence="10">
    <location>
        <begin position="456"/>
        <end position="541"/>
    </location>
</feature>
<dbReference type="SUPFAM" id="SSF57903">
    <property type="entry name" value="FYVE/PHD zinc finger"/>
    <property type="match status" value="1"/>
</dbReference>
<evidence type="ECO:0000256" key="2">
    <source>
        <dbReference type="ARBA" id="ARBA00022723"/>
    </source>
</evidence>
<feature type="compositionally biased region" description="Polar residues" evidence="9">
    <location>
        <begin position="191"/>
        <end position="200"/>
    </location>
</feature>
<keyword evidence="3" id="KW-0863">Zinc-finger</keyword>
<keyword evidence="7" id="KW-0804">Transcription</keyword>
<evidence type="ECO:0000313" key="12">
    <source>
        <dbReference type="Proteomes" id="UP000604825"/>
    </source>
</evidence>
<evidence type="ECO:0000256" key="5">
    <source>
        <dbReference type="ARBA" id="ARBA00023015"/>
    </source>
</evidence>
<evidence type="ECO:0000256" key="9">
    <source>
        <dbReference type="SAM" id="MobiDB-lite"/>
    </source>
</evidence>
<feature type="compositionally biased region" description="Basic and acidic residues" evidence="9">
    <location>
        <begin position="208"/>
        <end position="217"/>
    </location>
</feature>
<organism evidence="11 12">
    <name type="scientific">Miscanthus lutarioriparius</name>
    <dbReference type="NCBI Taxonomy" id="422564"/>
    <lineage>
        <taxon>Eukaryota</taxon>
        <taxon>Viridiplantae</taxon>
        <taxon>Streptophyta</taxon>
        <taxon>Embryophyta</taxon>
        <taxon>Tracheophyta</taxon>
        <taxon>Spermatophyta</taxon>
        <taxon>Magnoliopsida</taxon>
        <taxon>Liliopsida</taxon>
        <taxon>Poales</taxon>
        <taxon>Poaceae</taxon>
        <taxon>PACMAD clade</taxon>
        <taxon>Panicoideae</taxon>
        <taxon>Andropogonodae</taxon>
        <taxon>Andropogoneae</taxon>
        <taxon>Saccharinae</taxon>
        <taxon>Miscanthus</taxon>
    </lineage>
</organism>
<dbReference type="PANTHER" id="PTHR31391">
    <property type="entry name" value="B3 DOMAIN-CONTAINING PROTEIN OS11G0197600-RELATED"/>
    <property type="match status" value="1"/>
</dbReference>
<comment type="subcellular location">
    <subcellularLocation>
        <location evidence="1">Nucleus</location>
    </subcellularLocation>
</comment>
<dbReference type="SUPFAM" id="SSF101936">
    <property type="entry name" value="DNA-binding pseudobarrel domain"/>
    <property type="match status" value="1"/>
</dbReference>
<dbReference type="InterPro" id="IPR003340">
    <property type="entry name" value="B3_DNA-bd"/>
</dbReference>
<dbReference type="PANTHER" id="PTHR31391:SF153">
    <property type="entry name" value="TF-B3 DOMAIN-CONTAINING PROTEIN"/>
    <property type="match status" value="1"/>
</dbReference>
<sequence>MAARGGDVQHYRLQNPFAPPPVNTVCEVCGDVGYRQLLLCCRDCKHCAVHQYCLDKVVFDASLIEWFCYECLQRRGEVTCVSSLEKVSSERPTSHAHSRSPVHQLITKSVESSNHSKNQQVDHENPVALNTEQPCPLTVNSLGKLGDNHQSHLLETTEGLASKLKKVPQSLTAPFKGLEKRENVVLGSNNLGSSCSTADLGNSVLGKSGDKSNRMKDSGANLSSKHTDHDNQTNQHTSDGCKNMEGKSVKAKKTVVDAHKKTFWTVDSLRNDKDKSEAHGDSNKDILNGFTPGRDKEEVTLQLDHRASNELLPRSMATNVPQLPTLQNDVVDTVMPYSPNDGCEELFSCPGIKNISSVRERSVDPINISSSSHDTIEASESSERFRECQKASSCRHRKIVKMAMASSSSEESGEDILSENVSLEYVLAYRCYLSKAQKKRVMELIQEIQPEFTIFISIMRKGNVQPPGPFLGITRDYASAHFPDESTNVTLEVPGKSKKWHPKFYKRAESRNYMLIGQWLDFVRENHVQEGDICLLVPDKR</sequence>
<feature type="region of interest" description="Disordered" evidence="9">
    <location>
        <begin position="191"/>
        <end position="247"/>
    </location>
</feature>
<keyword evidence="2" id="KW-0479">Metal-binding</keyword>
<dbReference type="Proteomes" id="UP000604825">
    <property type="component" value="Unassembled WGS sequence"/>
</dbReference>
<evidence type="ECO:0000256" key="3">
    <source>
        <dbReference type="ARBA" id="ARBA00022771"/>
    </source>
</evidence>
<evidence type="ECO:0000259" key="10">
    <source>
        <dbReference type="PROSITE" id="PS50863"/>
    </source>
</evidence>
<comment type="caution">
    <text evidence="11">The sequence shown here is derived from an EMBL/GenBank/DDBJ whole genome shotgun (WGS) entry which is preliminary data.</text>
</comment>
<keyword evidence="4" id="KW-0862">Zinc</keyword>
<keyword evidence="5" id="KW-0805">Transcription regulation</keyword>
<dbReference type="GO" id="GO:0005634">
    <property type="term" value="C:nucleus"/>
    <property type="evidence" value="ECO:0007669"/>
    <property type="project" value="UniProtKB-SubCell"/>
</dbReference>
<evidence type="ECO:0000256" key="7">
    <source>
        <dbReference type="ARBA" id="ARBA00023163"/>
    </source>
</evidence>
<dbReference type="CDD" id="cd10017">
    <property type="entry name" value="B3_DNA"/>
    <property type="match status" value="1"/>
</dbReference>
<dbReference type="GO" id="GO:0003677">
    <property type="term" value="F:DNA binding"/>
    <property type="evidence" value="ECO:0007669"/>
    <property type="project" value="UniProtKB-KW"/>
</dbReference>
<dbReference type="EMBL" id="CAJGYO010000001">
    <property type="protein sequence ID" value="CAD6205878.1"/>
    <property type="molecule type" value="Genomic_DNA"/>
</dbReference>
<protein>
    <recommendedName>
        <fullName evidence="10">TF-B3 domain-containing protein</fullName>
    </recommendedName>
</protein>
<feature type="region of interest" description="Disordered" evidence="9">
    <location>
        <begin position="272"/>
        <end position="292"/>
    </location>
</feature>
<name>A0A811MGB0_9POAL</name>
<dbReference type="Gene3D" id="3.30.40.10">
    <property type="entry name" value="Zinc/RING finger domain, C3HC4 (zinc finger)"/>
    <property type="match status" value="1"/>
</dbReference>
<dbReference type="InterPro" id="IPR044837">
    <property type="entry name" value="REM16-like"/>
</dbReference>
<evidence type="ECO:0000256" key="8">
    <source>
        <dbReference type="ARBA" id="ARBA00023242"/>
    </source>
</evidence>
<dbReference type="InterPro" id="IPR011011">
    <property type="entry name" value="Znf_FYVE_PHD"/>
</dbReference>
<dbReference type="Gene3D" id="2.40.330.10">
    <property type="entry name" value="DNA-binding pseudobarrel domain"/>
    <property type="match status" value="1"/>
</dbReference>
<dbReference type="InterPro" id="IPR015300">
    <property type="entry name" value="DNA-bd_pseudobarrel_sf"/>
</dbReference>
<keyword evidence="8" id="KW-0539">Nucleus</keyword>
<dbReference type="AlphaFoldDB" id="A0A811MGB0"/>
<reference evidence="11" key="1">
    <citation type="submission" date="2020-10" db="EMBL/GenBank/DDBJ databases">
        <authorList>
            <person name="Han B."/>
            <person name="Lu T."/>
            <person name="Zhao Q."/>
            <person name="Huang X."/>
            <person name="Zhao Y."/>
        </authorList>
    </citation>
    <scope>NUCLEOTIDE SEQUENCE</scope>
</reference>
<keyword evidence="6" id="KW-0238">DNA-binding</keyword>
<dbReference type="PROSITE" id="PS01359">
    <property type="entry name" value="ZF_PHD_1"/>
    <property type="match status" value="1"/>
</dbReference>
<evidence type="ECO:0000256" key="1">
    <source>
        <dbReference type="ARBA" id="ARBA00004123"/>
    </source>
</evidence>
<dbReference type="Pfam" id="PF02362">
    <property type="entry name" value="B3"/>
    <property type="match status" value="1"/>
</dbReference>
<evidence type="ECO:0000313" key="11">
    <source>
        <dbReference type="EMBL" id="CAD6205878.1"/>
    </source>
</evidence>
<gene>
    <name evidence="11" type="ORF">NCGR_LOCUS3646</name>
</gene>
<dbReference type="PROSITE" id="PS50863">
    <property type="entry name" value="B3"/>
    <property type="match status" value="1"/>
</dbReference>
<dbReference type="OrthoDB" id="611115at2759"/>
<evidence type="ECO:0000256" key="6">
    <source>
        <dbReference type="ARBA" id="ARBA00023125"/>
    </source>
</evidence>
<dbReference type="InterPro" id="IPR013083">
    <property type="entry name" value="Znf_RING/FYVE/PHD"/>
</dbReference>
<dbReference type="InterPro" id="IPR019786">
    <property type="entry name" value="Zinc_finger_PHD-type_CS"/>
</dbReference>
<keyword evidence="12" id="KW-1185">Reference proteome</keyword>
<evidence type="ECO:0000256" key="4">
    <source>
        <dbReference type="ARBA" id="ARBA00022833"/>
    </source>
</evidence>
<proteinExistence type="predicted"/>
<feature type="compositionally biased region" description="Basic and acidic residues" evidence="9">
    <location>
        <begin position="272"/>
        <end position="284"/>
    </location>
</feature>